<comment type="caution">
    <text evidence="6">The sequence shown here is derived from an EMBL/GenBank/DDBJ whole genome shotgun (WGS) entry which is preliminary data.</text>
</comment>
<evidence type="ECO:0000313" key="6">
    <source>
        <dbReference type="EMBL" id="KAF7191826.1"/>
    </source>
</evidence>
<dbReference type="OrthoDB" id="3358017at2759"/>
<feature type="transmembrane region" description="Helical" evidence="5">
    <location>
        <begin position="77"/>
        <end position="97"/>
    </location>
</feature>
<comment type="subcellular location">
    <subcellularLocation>
        <location evidence="1">Membrane</location>
        <topology evidence="1">Multi-pass membrane protein</topology>
    </subcellularLocation>
</comment>
<gene>
    <name evidence="6" type="ORF">HII31_06871</name>
</gene>
<sequence length="485" mass="54618">MASAAECPPLYPYQPNLVLACVGIGLFTVLAGIHMTRMFMTRTWDNIFFVLGGLCQATGCIARAYSSKNACSKPASAAQAVLLLMGPTLLMFTITLVHTLTFKLSICGGIDLGIAQTRSLAELGSKLKIAAYVTQMVFWGYILAENTWITVRLGIAIKKVEKATLEPVSTQGTTSSAIMSVKERFTHYKRWSQLFGLSISIIGFGRNLMRLTELGVAFLQDNEWTSYAFDIYQMVVVMGALAVWYLPGKVDDVAESRARYQHLEMEVPKSTSEGRSVARDNGVFNTYEVKPSTPRAWKSNIMPSPTINRNVQTTLRYHDPVPGNWFMNDYRKPDAKEKMNEFDEAAKIYPVQIQDVRGREKDFSIFDQGFTYVHDPVPALKHCKTEKEIFELVVPHTEELVAKLTGATRCISIPPRIRNEASGDRAKLGKTVVYNEEHQWYYLHLQSPEEPLIFVHFVDGEYKDEDVRESVEVKVFAFVPTGEEE</sequence>
<accession>A0A8H6RKP6</accession>
<dbReference type="EMBL" id="JABCIY010000155">
    <property type="protein sequence ID" value="KAF7191826.1"/>
    <property type="molecule type" value="Genomic_DNA"/>
</dbReference>
<evidence type="ECO:0000313" key="7">
    <source>
        <dbReference type="Proteomes" id="UP000660729"/>
    </source>
</evidence>
<dbReference type="PANTHER" id="PTHR31465:SF1">
    <property type="entry name" value="PROTEIN RTA1-RELATED"/>
    <property type="match status" value="1"/>
</dbReference>
<feature type="transmembrane region" description="Helical" evidence="5">
    <location>
        <begin position="17"/>
        <end position="35"/>
    </location>
</feature>
<reference evidence="6" key="1">
    <citation type="submission" date="2020-04" db="EMBL/GenBank/DDBJ databases">
        <title>Draft genome resource of the tomato pathogen Pseudocercospora fuligena.</title>
        <authorList>
            <person name="Zaccaron A."/>
        </authorList>
    </citation>
    <scope>NUCLEOTIDE SEQUENCE</scope>
    <source>
        <strain evidence="6">PF001</strain>
    </source>
</reference>
<organism evidence="6 7">
    <name type="scientific">Pseudocercospora fuligena</name>
    <dbReference type="NCBI Taxonomy" id="685502"/>
    <lineage>
        <taxon>Eukaryota</taxon>
        <taxon>Fungi</taxon>
        <taxon>Dikarya</taxon>
        <taxon>Ascomycota</taxon>
        <taxon>Pezizomycotina</taxon>
        <taxon>Dothideomycetes</taxon>
        <taxon>Dothideomycetidae</taxon>
        <taxon>Mycosphaerellales</taxon>
        <taxon>Mycosphaerellaceae</taxon>
        <taxon>Pseudocercospora</taxon>
    </lineage>
</organism>
<evidence type="ECO:0000256" key="2">
    <source>
        <dbReference type="ARBA" id="ARBA00022692"/>
    </source>
</evidence>
<dbReference type="GO" id="GO:0016020">
    <property type="term" value="C:membrane"/>
    <property type="evidence" value="ECO:0007669"/>
    <property type="project" value="UniProtKB-SubCell"/>
</dbReference>
<protein>
    <submittedName>
        <fullName evidence="6">Uncharacterized protein</fullName>
    </submittedName>
</protein>
<dbReference type="Proteomes" id="UP000660729">
    <property type="component" value="Unassembled WGS sequence"/>
</dbReference>
<name>A0A8H6RKP6_9PEZI</name>
<dbReference type="AlphaFoldDB" id="A0A8H6RKP6"/>
<keyword evidence="3 5" id="KW-1133">Transmembrane helix</keyword>
<keyword evidence="7" id="KW-1185">Reference proteome</keyword>
<keyword evidence="4 5" id="KW-0472">Membrane</keyword>
<proteinExistence type="predicted"/>
<keyword evidence="2 5" id="KW-0812">Transmembrane</keyword>
<dbReference type="InterPro" id="IPR007568">
    <property type="entry name" value="RTA1"/>
</dbReference>
<evidence type="ECO:0000256" key="4">
    <source>
        <dbReference type="ARBA" id="ARBA00023136"/>
    </source>
</evidence>
<dbReference type="PANTHER" id="PTHR31465">
    <property type="entry name" value="PROTEIN RTA1-RELATED"/>
    <property type="match status" value="1"/>
</dbReference>
<evidence type="ECO:0000256" key="1">
    <source>
        <dbReference type="ARBA" id="ARBA00004141"/>
    </source>
</evidence>
<evidence type="ECO:0000256" key="5">
    <source>
        <dbReference type="SAM" id="Phobius"/>
    </source>
</evidence>
<evidence type="ECO:0000256" key="3">
    <source>
        <dbReference type="ARBA" id="ARBA00022989"/>
    </source>
</evidence>